<evidence type="ECO:0000313" key="2">
    <source>
        <dbReference type="EMBL" id="GIY70287.1"/>
    </source>
</evidence>
<dbReference type="AlphaFoldDB" id="A0AAV4VJB9"/>
<feature type="region of interest" description="Disordered" evidence="1">
    <location>
        <begin position="30"/>
        <end position="63"/>
    </location>
</feature>
<name>A0AAV4VJB9_9ARAC</name>
<reference evidence="2 3" key="1">
    <citation type="submission" date="2021-06" db="EMBL/GenBank/DDBJ databases">
        <title>Caerostris darwini draft genome.</title>
        <authorList>
            <person name="Kono N."/>
            <person name="Arakawa K."/>
        </authorList>
    </citation>
    <scope>NUCLEOTIDE SEQUENCE [LARGE SCALE GENOMIC DNA]</scope>
</reference>
<dbReference type="Proteomes" id="UP001054837">
    <property type="component" value="Unassembled WGS sequence"/>
</dbReference>
<comment type="caution">
    <text evidence="2">The sequence shown here is derived from an EMBL/GenBank/DDBJ whole genome shotgun (WGS) entry which is preliminary data.</text>
</comment>
<proteinExistence type="predicted"/>
<sequence length="82" mass="9410">MLSETSPEPVAVSLIDSPFQRKRWWRRLSSARKTDSTNRGRSLSLPNNAPRRESSQEPGGWRARFVNTLRGTVRRMGQLLTN</sequence>
<organism evidence="2 3">
    <name type="scientific">Caerostris darwini</name>
    <dbReference type="NCBI Taxonomy" id="1538125"/>
    <lineage>
        <taxon>Eukaryota</taxon>
        <taxon>Metazoa</taxon>
        <taxon>Ecdysozoa</taxon>
        <taxon>Arthropoda</taxon>
        <taxon>Chelicerata</taxon>
        <taxon>Arachnida</taxon>
        <taxon>Araneae</taxon>
        <taxon>Araneomorphae</taxon>
        <taxon>Entelegynae</taxon>
        <taxon>Araneoidea</taxon>
        <taxon>Araneidae</taxon>
        <taxon>Caerostris</taxon>
    </lineage>
</organism>
<protein>
    <submittedName>
        <fullName evidence="2">Uncharacterized protein</fullName>
    </submittedName>
</protein>
<dbReference type="EMBL" id="BPLQ01013143">
    <property type="protein sequence ID" value="GIY70287.1"/>
    <property type="molecule type" value="Genomic_DNA"/>
</dbReference>
<gene>
    <name evidence="2" type="ORF">CDAR_435571</name>
</gene>
<accession>A0AAV4VJB9</accession>
<evidence type="ECO:0000313" key="3">
    <source>
        <dbReference type="Proteomes" id="UP001054837"/>
    </source>
</evidence>
<evidence type="ECO:0000256" key="1">
    <source>
        <dbReference type="SAM" id="MobiDB-lite"/>
    </source>
</evidence>
<keyword evidence="3" id="KW-1185">Reference proteome</keyword>